<keyword evidence="3" id="KW-1185">Reference proteome</keyword>
<gene>
    <name evidence="2" type="ORF">BLNAU_12476</name>
</gene>
<comment type="caution">
    <text evidence="2">The sequence shown here is derived from an EMBL/GenBank/DDBJ whole genome shotgun (WGS) entry which is preliminary data.</text>
</comment>
<evidence type="ECO:0000256" key="1">
    <source>
        <dbReference type="SAM" id="Phobius"/>
    </source>
</evidence>
<dbReference type="PANTHER" id="PTHR11319">
    <property type="entry name" value="G PROTEIN-COUPLED RECEPTOR-RELATED"/>
    <property type="match status" value="1"/>
</dbReference>
<organism evidence="2 3">
    <name type="scientific">Blattamonas nauphoetae</name>
    <dbReference type="NCBI Taxonomy" id="2049346"/>
    <lineage>
        <taxon>Eukaryota</taxon>
        <taxon>Metamonada</taxon>
        <taxon>Preaxostyla</taxon>
        <taxon>Oxymonadida</taxon>
        <taxon>Blattamonas</taxon>
    </lineage>
</organism>
<protein>
    <recommendedName>
        <fullName evidence="4">Right handed beta helix domain-containing protein</fullName>
    </recommendedName>
</protein>
<evidence type="ECO:0000313" key="2">
    <source>
        <dbReference type="EMBL" id="KAK2952648.1"/>
    </source>
</evidence>
<keyword evidence="1" id="KW-1133">Transmembrane helix</keyword>
<keyword evidence="1" id="KW-0472">Membrane</keyword>
<dbReference type="SUPFAM" id="SSF51126">
    <property type="entry name" value="Pectin lyase-like"/>
    <property type="match status" value="1"/>
</dbReference>
<evidence type="ECO:0000313" key="3">
    <source>
        <dbReference type="Proteomes" id="UP001281761"/>
    </source>
</evidence>
<dbReference type="InterPro" id="IPR011050">
    <property type="entry name" value="Pectin_lyase_fold/virulence"/>
</dbReference>
<dbReference type="EMBL" id="JARBJD010000101">
    <property type="protein sequence ID" value="KAK2952648.1"/>
    <property type="molecule type" value="Genomic_DNA"/>
</dbReference>
<proteinExistence type="predicted"/>
<feature type="transmembrane region" description="Helical" evidence="1">
    <location>
        <begin position="554"/>
        <end position="581"/>
    </location>
</feature>
<dbReference type="PANTHER" id="PTHR11319:SF35">
    <property type="entry name" value="OUTER MEMBRANE PROTEIN PMPC-RELATED"/>
    <property type="match status" value="1"/>
</dbReference>
<accession>A0ABQ9XJN4</accession>
<name>A0ABQ9XJN4_9EUKA</name>
<sequence length="662" mass="73373">MPKTGGQGSDGGSYLVATFTSEASFLSAEYLDILKVSIAPRYHTDDPNDALIRWHEMTWIFRFNLTKYQRKDTIADRNLTNIHSERINLLDVMKLHAPDVAEIELQAGTYFARVISLEHRNLTFIGKQDKVFLDIRDCDIASFHLVNSSLTLVSFTIKPSLDAMFVFAEESILNLTNCNITTPLLSNPILYGENSQLILKDAKMSDLAFSSSVIEGSPYSLDPHLTLLVDDSYFDKIVINAQKPVLAGPDVKNVTVLNSRFRHITCEEEGPLPTEKVSGVDNRIVVIKATDIWNVEGALSGGLVYGVQARHFTLKDVHWYGGTNAVRFSNNVAFSEDIDINIHSSNFEYSTTSQLWPNGGFFCLLNDRVYIKISNTSICGSSAPEGHGGFIYFKNPSTIMINDSHVADTLAGKSGGFIFTANYFTDIILDNLTVRGSRALEDGGSLYLDDVSRFEAINCSFSESHAYNQGGAIFFNDSDNSKINFTYCSFWFCTAVSGLGEDVLLSYKYVSHYNVSKKNFIKCVSNNTRHKVTFLPKVVHAEWTNSDWMDIRSAIIAIAIGVCVLIAVFIFLICLCCRCGCCVACGRGRKKANAYQHMESQLTTSLVPAQMSSNQHPPPPAHPSHYPPQQGVYVQPVAQPGQFQQYPALPANQMGVGLCINN</sequence>
<keyword evidence="1" id="KW-0812">Transmembrane</keyword>
<evidence type="ECO:0008006" key="4">
    <source>
        <dbReference type="Google" id="ProtNLM"/>
    </source>
</evidence>
<reference evidence="2 3" key="1">
    <citation type="journal article" date="2022" name="bioRxiv">
        <title>Genomics of Preaxostyla Flagellates Illuminates Evolutionary Transitions and the Path Towards Mitochondrial Loss.</title>
        <authorList>
            <person name="Novak L.V.F."/>
            <person name="Treitli S.C."/>
            <person name="Pyrih J."/>
            <person name="Halakuc P."/>
            <person name="Pipaliya S.V."/>
            <person name="Vacek V."/>
            <person name="Brzon O."/>
            <person name="Soukal P."/>
            <person name="Eme L."/>
            <person name="Dacks J.B."/>
            <person name="Karnkowska A."/>
            <person name="Elias M."/>
            <person name="Hampl V."/>
        </authorList>
    </citation>
    <scope>NUCLEOTIDE SEQUENCE [LARGE SCALE GENOMIC DNA]</scope>
    <source>
        <strain evidence="2">NAU3</strain>
        <tissue evidence="2">Gut</tissue>
    </source>
</reference>
<dbReference type="Proteomes" id="UP001281761">
    <property type="component" value="Unassembled WGS sequence"/>
</dbReference>